<dbReference type="InterPro" id="IPR035987">
    <property type="entry name" value="Ribosomal_uS8_sf"/>
</dbReference>
<geneLocation type="chloroplast" evidence="6"/>
<reference evidence="6" key="1">
    <citation type="journal article" date="2018" name="Genome Biol. Evol.">
        <title>Mobile Elements Shape Plastome Evolution in Ferns.</title>
        <authorList>
            <person name="Robison T.A."/>
            <person name="Grusz A.L."/>
            <person name="Wolf P.G."/>
            <person name="Mower J.P."/>
            <person name="Fauskee B.D."/>
            <person name="Sosa K."/>
            <person name="Schuettpelz E.L."/>
        </authorList>
    </citation>
    <scope>NUCLEOTIDE SEQUENCE</scope>
</reference>
<keyword evidence="2 5" id="KW-0689">Ribosomal protein</keyword>
<name>A0A3G5CTK9_9MONI</name>
<comment type="subcellular location">
    <subcellularLocation>
        <location evidence="5">Plastid</location>
        <location evidence="5">Chloroplast</location>
    </subcellularLocation>
</comment>
<dbReference type="HAMAP" id="MF_01302_B">
    <property type="entry name" value="Ribosomal_uS8_B"/>
    <property type="match status" value="1"/>
</dbReference>
<dbReference type="RefSeq" id="YP_009549133.1">
    <property type="nucleotide sequence ID" value="NC_040215.1"/>
</dbReference>
<dbReference type="GO" id="GO:0006412">
    <property type="term" value="P:translation"/>
    <property type="evidence" value="ECO:0007669"/>
    <property type="project" value="UniProtKB-UniRule"/>
</dbReference>
<dbReference type="AlphaFoldDB" id="A0A3G5CTK9"/>
<accession>A0A3G5CTK9</accession>
<evidence type="ECO:0000256" key="1">
    <source>
        <dbReference type="ARBA" id="ARBA00006471"/>
    </source>
</evidence>
<comment type="function">
    <text evidence="5">One of the primary rRNA binding proteins, it binds directly to 16S rRNA central domain where it helps coordinate assembly of the platform of the 30S subunit.</text>
</comment>
<dbReference type="FunFam" id="3.30.1490.10:FF:000001">
    <property type="entry name" value="30S ribosomal protein S8"/>
    <property type="match status" value="1"/>
</dbReference>
<dbReference type="Gene3D" id="3.30.1490.10">
    <property type="match status" value="1"/>
</dbReference>
<dbReference type="Pfam" id="PF00410">
    <property type="entry name" value="Ribosomal_S8"/>
    <property type="match status" value="1"/>
</dbReference>
<keyword evidence="3 5" id="KW-0687">Ribonucleoprotein</keyword>
<dbReference type="NCBIfam" id="NF001109">
    <property type="entry name" value="PRK00136.1"/>
    <property type="match status" value="1"/>
</dbReference>
<evidence type="ECO:0000256" key="5">
    <source>
        <dbReference type="HAMAP-Rule" id="MF_01302"/>
    </source>
</evidence>
<dbReference type="PANTHER" id="PTHR11758">
    <property type="entry name" value="40S RIBOSOMAL PROTEIN S15A"/>
    <property type="match status" value="1"/>
</dbReference>
<dbReference type="GO" id="GO:0009507">
    <property type="term" value="C:chloroplast"/>
    <property type="evidence" value="ECO:0007669"/>
    <property type="project" value="UniProtKB-SubCell"/>
</dbReference>
<dbReference type="SUPFAM" id="SSF56047">
    <property type="entry name" value="Ribosomal protein S8"/>
    <property type="match status" value="1"/>
</dbReference>
<dbReference type="EMBL" id="MH173086">
    <property type="protein sequence ID" value="AYW16195.1"/>
    <property type="molecule type" value="Genomic_DNA"/>
</dbReference>
<dbReference type="InterPro" id="IPR000630">
    <property type="entry name" value="Ribosomal_uS8"/>
</dbReference>
<sequence length="132" mass="14838">MKNNAIFITVTSIRNANINKKALTRIPNTKMTKSIVQILLEEGLLRDITEHVEGENSFLDVRLKYFGKRKEPCITTIQYISKPGLRIYSGWSGIPKILGGIGIAISSTSRGLITDREARRKKIGGEILCHIW</sequence>
<dbReference type="GO" id="GO:0003735">
    <property type="term" value="F:structural constituent of ribosome"/>
    <property type="evidence" value="ECO:0007669"/>
    <property type="project" value="InterPro"/>
</dbReference>
<protein>
    <recommendedName>
        <fullName evidence="4 5">Small ribosomal subunit protein uS8c</fullName>
    </recommendedName>
</protein>
<organism evidence="6">
    <name type="scientific">Haplopteris elongata</name>
    <dbReference type="NCBI Taxonomy" id="451070"/>
    <lineage>
        <taxon>Eukaryota</taxon>
        <taxon>Viridiplantae</taxon>
        <taxon>Streptophyta</taxon>
        <taxon>Embryophyta</taxon>
        <taxon>Tracheophyta</taxon>
        <taxon>Polypodiopsida</taxon>
        <taxon>Polypodiidae</taxon>
        <taxon>Polypodiales</taxon>
        <taxon>Pteridineae</taxon>
        <taxon>Pteridaceae</taxon>
        <taxon>Vittarioideae</taxon>
        <taxon>Haplopteris</taxon>
    </lineage>
</organism>
<dbReference type="GO" id="GO:0019843">
    <property type="term" value="F:rRNA binding"/>
    <property type="evidence" value="ECO:0007669"/>
    <property type="project" value="UniProtKB-UniRule"/>
</dbReference>
<dbReference type="GeneID" id="38747039"/>
<gene>
    <name evidence="5 6" type="primary">rps8</name>
</gene>
<evidence type="ECO:0000256" key="3">
    <source>
        <dbReference type="ARBA" id="ARBA00023274"/>
    </source>
</evidence>
<proteinExistence type="inferred from homology"/>
<evidence type="ECO:0000256" key="4">
    <source>
        <dbReference type="ARBA" id="ARBA00035153"/>
    </source>
</evidence>
<dbReference type="GO" id="GO:0005840">
    <property type="term" value="C:ribosome"/>
    <property type="evidence" value="ECO:0007669"/>
    <property type="project" value="UniProtKB-KW"/>
</dbReference>
<comment type="subunit">
    <text evidence="5">Part of the 30S ribosomal subunit.</text>
</comment>
<comment type="similarity">
    <text evidence="1 5">Belongs to the universal ribosomal protein uS8 family.</text>
</comment>
<keyword evidence="5" id="KW-0699">rRNA-binding</keyword>
<keyword evidence="6" id="KW-0934">Plastid</keyword>
<dbReference type="Gene3D" id="3.30.1370.30">
    <property type="match status" value="1"/>
</dbReference>
<evidence type="ECO:0000256" key="2">
    <source>
        <dbReference type="ARBA" id="ARBA00022980"/>
    </source>
</evidence>
<keyword evidence="6" id="KW-0150">Chloroplast</keyword>
<dbReference type="GO" id="GO:1990904">
    <property type="term" value="C:ribonucleoprotein complex"/>
    <property type="evidence" value="ECO:0007669"/>
    <property type="project" value="UniProtKB-KW"/>
</dbReference>
<keyword evidence="5" id="KW-0694">RNA-binding</keyword>
<evidence type="ECO:0000313" key="6">
    <source>
        <dbReference type="EMBL" id="AYW16195.1"/>
    </source>
</evidence>